<feature type="disulfide bond" evidence="10">
    <location>
        <begin position="1421"/>
        <end position="1431"/>
    </location>
</feature>
<feature type="disulfide bond" evidence="10">
    <location>
        <begin position="1995"/>
        <end position="2004"/>
    </location>
</feature>
<evidence type="ECO:0000313" key="16">
    <source>
        <dbReference type="Ensembl" id="ENSLACP00000021114.1"/>
    </source>
</evidence>
<feature type="disulfide bond" evidence="10">
    <location>
        <begin position="2039"/>
        <end position="2048"/>
    </location>
</feature>
<dbReference type="FunFam" id="2.30.180.10:FF:000014">
    <property type="entry name" value="Stabilin 1"/>
    <property type="match status" value="1"/>
</dbReference>
<protein>
    <submittedName>
        <fullName evidence="16">Stabilin 1</fullName>
    </submittedName>
</protein>
<feature type="transmembrane region" description="Helical" evidence="12">
    <location>
        <begin position="2479"/>
        <end position="2499"/>
    </location>
</feature>
<dbReference type="Pfam" id="PF24887">
    <property type="entry name" value="EGF_STAB1-2"/>
    <property type="match status" value="2"/>
</dbReference>
<dbReference type="Gene3D" id="3.10.100.10">
    <property type="entry name" value="Mannose-Binding Protein A, subunit A"/>
    <property type="match status" value="1"/>
</dbReference>
<dbReference type="SMART" id="SM00180">
    <property type="entry name" value="EGF_Lam"/>
    <property type="match status" value="4"/>
</dbReference>
<evidence type="ECO:0000259" key="15">
    <source>
        <dbReference type="PROSITE" id="PS50963"/>
    </source>
</evidence>
<feature type="domain" description="Link" evidence="15">
    <location>
        <begin position="2206"/>
        <end position="2299"/>
    </location>
</feature>
<feature type="domain" description="EGF-like" evidence="13">
    <location>
        <begin position="1499"/>
        <end position="1541"/>
    </location>
</feature>
<gene>
    <name evidence="16" type="primary">STAB1</name>
</gene>
<evidence type="ECO:0000256" key="9">
    <source>
        <dbReference type="ARBA" id="ARBA00023292"/>
    </source>
</evidence>
<feature type="domain" description="EGF-like" evidence="13">
    <location>
        <begin position="1331"/>
        <end position="1369"/>
    </location>
</feature>
<dbReference type="Gene3D" id="2.170.300.10">
    <property type="entry name" value="Tie2 ligand-binding domain superfamily"/>
    <property type="match status" value="2"/>
</dbReference>
<feature type="disulfide bond" evidence="10">
    <location>
        <begin position="1359"/>
        <end position="1368"/>
    </location>
</feature>
<dbReference type="EMBL" id="AFYH01005916">
    <property type="status" value="NOT_ANNOTATED_CDS"/>
    <property type="molecule type" value="Genomic_DNA"/>
</dbReference>
<feature type="domain" description="FAS1" evidence="14">
    <location>
        <begin position="957"/>
        <end position="1088"/>
    </location>
</feature>
<feature type="domain" description="EGF-like" evidence="13">
    <location>
        <begin position="2012"/>
        <end position="2049"/>
    </location>
</feature>
<evidence type="ECO:0000256" key="8">
    <source>
        <dbReference type="ARBA" id="ARBA00023180"/>
    </source>
</evidence>
<dbReference type="Pfam" id="PF00193">
    <property type="entry name" value="Xlink"/>
    <property type="match status" value="1"/>
</dbReference>
<dbReference type="SMART" id="SM00181">
    <property type="entry name" value="EGF"/>
    <property type="match status" value="23"/>
</dbReference>
<dbReference type="Bgee" id="ENSLACG00000018550">
    <property type="expression patterns" value="Expressed in chordate pharynx and 6 other cell types or tissues"/>
</dbReference>
<dbReference type="Pfam" id="PF12947">
    <property type="entry name" value="EGF_3"/>
    <property type="match status" value="7"/>
</dbReference>
<feature type="disulfide bond" evidence="10">
    <location>
        <begin position="1425"/>
        <end position="1442"/>
    </location>
</feature>
<dbReference type="Ensembl" id="ENSLACT00000021254.1">
    <property type="protein sequence ID" value="ENSLACP00000021114.1"/>
    <property type="gene ID" value="ENSLACG00000018550.1"/>
</dbReference>
<dbReference type="EMBL" id="AFYH01005921">
    <property type="status" value="NOT_ANNOTATED_CDS"/>
    <property type="molecule type" value="Genomic_DNA"/>
</dbReference>
<dbReference type="InterPro" id="IPR001881">
    <property type="entry name" value="EGF-like_Ca-bd_dom"/>
</dbReference>
<feature type="disulfide bond" evidence="10">
    <location>
        <begin position="1403"/>
        <end position="1412"/>
    </location>
</feature>
<feature type="disulfide bond" evidence="11">
    <location>
        <begin position="2228"/>
        <end position="2297"/>
    </location>
</feature>
<feature type="domain" description="EGF-like" evidence="13">
    <location>
        <begin position="830"/>
        <end position="872"/>
    </location>
</feature>
<feature type="domain" description="EGF-like" evidence="13">
    <location>
        <begin position="83"/>
        <end position="121"/>
    </location>
</feature>
<feature type="domain" description="FAS1" evidence="14">
    <location>
        <begin position="2319"/>
        <end position="2457"/>
    </location>
</feature>
<dbReference type="InterPro" id="IPR036378">
    <property type="entry name" value="FAS1_dom_sf"/>
</dbReference>
<evidence type="ECO:0000256" key="4">
    <source>
        <dbReference type="ARBA" id="ARBA00022989"/>
    </source>
</evidence>
<feature type="disulfide bond" evidence="11">
    <location>
        <begin position="2252"/>
        <end position="2273"/>
    </location>
</feature>
<feature type="domain" description="EGF-like" evidence="13">
    <location>
        <begin position="2130"/>
        <end position="2172"/>
    </location>
</feature>
<keyword evidence="6 10" id="KW-1015">Disulfide bond</keyword>
<comment type="subcellular location">
    <subcellularLocation>
        <location evidence="1">Membrane</location>
        <topology evidence="1">Single-pass type I membrane protein</topology>
    </subcellularLocation>
</comment>
<dbReference type="FunFam" id="3.10.100.10:FF:000001">
    <property type="entry name" value="Hyaluronan proteoglycan link protein 1"/>
    <property type="match status" value="1"/>
</dbReference>
<dbReference type="PROSITE" id="PS50026">
    <property type="entry name" value="EGF_3"/>
    <property type="match status" value="15"/>
</dbReference>
<organism evidence="16 17">
    <name type="scientific">Latimeria chalumnae</name>
    <name type="common">Coelacanth</name>
    <dbReference type="NCBI Taxonomy" id="7897"/>
    <lineage>
        <taxon>Eukaryota</taxon>
        <taxon>Metazoa</taxon>
        <taxon>Chordata</taxon>
        <taxon>Craniata</taxon>
        <taxon>Vertebrata</taxon>
        <taxon>Euteleostomi</taxon>
        <taxon>Coelacanthiformes</taxon>
        <taxon>Coelacanthidae</taxon>
        <taxon>Latimeria</taxon>
    </lineage>
</organism>
<dbReference type="FunCoup" id="H3BGU3">
    <property type="interactions" value="57"/>
</dbReference>
<evidence type="ECO:0000256" key="12">
    <source>
        <dbReference type="SAM" id="Phobius"/>
    </source>
</evidence>
<dbReference type="Gene3D" id="2.10.25.10">
    <property type="entry name" value="Laminin"/>
    <property type="match status" value="9"/>
</dbReference>
<dbReference type="Proteomes" id="UP000008672">
    <property type="component" value="Unassembled WGS sequence"/>
</dbReference>
<evidence type="ECO:0000256" key="6">
    <source>
        <dbReference type="ARBA" id="ARBA00023157"/>
    </source>
</evidence>
<feature type="domain" description="EGF-like" evidence="13">
    <location>
        <begin position="2089"/>
        <end position="2129"/>
    </location>
</feature>
<dbReference type="SUPFAM" id="SSF82153">
    <property type="entry name" value="FAS1 domain"/>
    <property type="match status" value="7"/>
</dbReference>
<feature type="domain" description="EGF-like" evidence="13">
    <location>
        <begin position="1965"/>
        <end position="2005"/>
    </location>
</feature>
<dbReference type="SMART" id="SM00179">
    <property type="entry name" value="EGF_CA"/>
    <property type="match status" value="5"/>
</dbReference>
<dbReference type="InParanoid" id="H3BGU3"/>
<keyword evidence="4 12" id="KW-1133">Transmembrane helix</keyword>
<sequence>RTNECVERTTINGKTPCTSCSISGLLRVPRGFRKTSTGMGNQDCSYTVDLGGGTLALPGCSHTIEKKIIEQKCCKGFWSNRCFECPGGADKPCSGRGTCIDGLMGNGTCICQEKFGGFVCQECADENAYGQDCASTCNCVHGVCNSGITGDGSCICELGYAGPKCDQESTLCKLLNCGANSHCVEWLGRTATCECMPGDQKIGNTCKARNNSCTFGSCDRNAICTQVNPRKYKCSCKTGYQGDGKICIPINPCTINNGGCHDTAVCNYKSPGKSYCSCKPGMRTTNIKAGCTVIVSPCGKFTCDKSARCIQQTNGTSLCVCKKGQLSDGYRCYGNIMEELQKLNEGRRRGKLTKAIKMFEEGCSLTLRRYGAFTVFVPIDIEREISKMTAERVCKLHIVPGEHLEKEIMLSKALWTLTGEMLEINKIVITLETQPKGYHLLEKISAPAANGIIHLIDSLIYRDSLDEDSLSDVQKTVGNIIAETEMFNRFQMLLEQSESITDVLYRSDPITVFVPSNDAVEKLRDGTLFYLLTDGKHKLQELVKYHIYTTAKVTVDKLITMPRLLTMGNQIINVNITSDGRVFLGDAGVPLDKRDIITSNGVIHTLDGILIPPSIIPLLPRNCDKKSYEVITGACIDCDALSNTTCPSGSTDMGTFQKSCYYVQLVAGMLLNRRGCAKYCNQTIVKRQCCKGFYGPDCKACPGGFQSPCYSFGKCSDGITGNGTCSCDKPFKGIACHICSNPNKHGETCDEDCLCVHGTCDNRPGSQGVCRTGSCKEGFAGQFCDRKAVPCGASGLSEYCHIHALCDYGDNGTRCICIDGYEGDGLSCQPVNSCEKPERGGCSKNARCINYSPGNTTCLCNPGWTGDGQDCVEIDNCLLETRGSCHADAQCISTGPGESTCLCKRNYVGDGYDCDPVNPCLEDNGGCYSMADCVPDGQGGQKCICPEDYGGDGIICFGDILTELRANSDFAEFYDWVQKSSISIPEGSNVTVLVPSATAIRSLSKEETEFWLQEPSRLRSLVKAHFLGMSLPIDELKKYQNQKVATFGLSDMWNVESKNEVVTIQNATVIVADIPAVNGIIHIIDKILRPSKGFAPSITLQQSLENISLFPAFKQHLLQYQLLDELDSLRREFTVLAPEDNAIQEFCNTSSIQQLDIDTVKYHIILGQKLRQEEFRNGFHYRTMLGASYRITAYSRDNTVFIKGFFLGGGDSTKFIQLDSQSYVNEVPVNGTAYETFYGTFIGIPQVLPVRKNQCDINETRIVKGQCSSCSGKPKCPDGTSAVNIPVELRISNCKYKIKKKVKKQNGCRAVCLKVIITPRCCPGYFGAECLLCPGKVGSPCFGNGICQDGINGTGGCECQEGFHGTACETCEAGRYGSKCKSECKCAHGKCNDGINGDGSCDCYQGWKGTNCDSEIVSDLCNGTCHPNANCIPGSSGSAPTCSCSAGYTGNGTYCSEINPCDVDNGGCSKFANCSKIHPGERSCSCWEGYEGDGLLCLEINGCLKYNGGCHISAECTKVGPNQVACNCPPDHSGDGITFCKPNNPCREANGGCSPFATCKFSGKGTQNCTCRRDYVGDGLTCRGKIFTELAREHEAVWFYRKLQKYNIKELNGKGPFTVFVPHQDSINPNITQSELRNKSLTELLHYHIVGCQQLLLMDLQSESSLVTLAGVRVQISVKENFVYLNNDAKIIKSDFVSSNGVFHYIDKVLVSDDLRNNTDLLFQLQQNITDVAKRNGYTIFSKLLKDVNLLSMVSEAIHRPFTMLWPTDEVFNSLSAERQNWLYSGDNRDKLAAYLKVLMIRDMKIVAGNLPSVGEVRTMHGSTISFTCSRTNIGDIMVDNGNARIVQRHIEFDGGIAYGIDQLLEPPNLGARCDEFNKNLIPVTRCGSCLYIPSCPLGTTEVGRPKSCSFFNYRPSSYSLWFHRRFQWGSLWPYRVPRLRTGCQRECAFIFWDPRCCKNHFGTDCQVCPGGLEAPCSNHGTCNDGKAGTGKCNCMMGFNGTACELCVPGRYGPDCKACNCTEHGQCDDGVEGEGACFCDEGWTGESCETKLVVKPVCSPKCDSHAVCRVNNTCECEPFYEGDGSSCTVVDRCQGDNGGCHMHATCNQTGVDVTCTCLADYEGDGYICTPIDRCADGRNGGCSEHATCNNIGPNKRRCECKDGYVGGGIQCLEKAIPPTDRCLEMNGYCHSEAICMDLHFQEKTAGVFHLQSPKGKYQFTYEDAQRACEAEGASLATFKQLSDAQQMGLHLCSISWMDNKTAGYPTTYANPNCGLNHVGIIDYGVRLNLSERWDAFCYRMKDVQCDCRDGYVGDGYYCNGNLLQVLASNSNFSVFYSRLLDYANSDSKGSEYLDLLSNDTTFETLFVPANSGFGENETVSWRDIEHHISMNDSLLFYLNLTDGTVIPSRLGYQLSIAESASVNRTVPPGSKLVNDKLILKWDILAFNGIIHVIEGPLKAPPPLLVISAPSSSPSKALEVTSFIGVAFLLIAVVGVYYYFTKRRNNDFQFRYFKTSQGLEEDEPPISRGKSSLISVPNPVYGDNSIFSEPFEDLDNNQDFSDTQQILQD</sequence>
<name>H3BGU3_LATCH</name>
<dbReference type="PROSITE" id="PS01248">
    <property type="entry name" value="EGF_LAM_1"/>
    <property type="match status" value="1"/>
</dbReference>
<dbReference type="EMBL" id="AFYH01005919">
    <property type="status" value="NOT_ANNOTATED_CDS"/>
    <property type="molecule type" value="Genomic_DNA"/>
</dbReference>
<dbReference type="eggNOG" id="KOG1218">
    <property type="taxonomic scope" value="Eukaryota"/>
</dbReference>
<dbReference type="FunFam" id="2.10.25.10:FF:000040">
    <property type="entry name" value="Stabilin 2"/>
    <property type="match status" value="4"/>
</dbReference>
<dbReference type="InterPro" id="IPR000538">
    <property type="entry name" value="Link_dom"/>
</dbReference>
<keyword evidence="7" id="KW-0675">Receptor</keyword>
<evidence type="ECO:0000256" key="5">
    <source>
        <dbReference type="ARBA" id="ARBA00023136"/>
    </source>
</evidence>
<dbReference type="InterPro" id="IPR016187">
    <property type="entry name" value="CTDL_fold"/>
</dbReference>
<dbReference type="InterPro" id="IPR056806">
    <property type="entry name" value="EGF_STAB1-2"/>
</dbReference>
<dbReference type="GO" id="GO:0016020">
    <property type="term" value="C:membrane"/>
    <property type="evidence" value="ECO:0007669"/>
    <property type="project" value="UniProtKB-SubCell"/>
</dbReference>
<evidence type="ECO:0000259" key="13">
    <source>
        <dbReference type="PROSITE" id="PS50026"/>
    </source>
</evidence>
<feature type="domain" description="EGF-like" evidence="13">
    <location>
        <begin position="1457"/>
        <end position="1498"/>
    </location>
</feature>
<evidence type="ECO:0000256" key="1">
    <source>
        <dbReference type="ARBA" id="ARBA00004479"/>
    </source>
</evidence>
<feature type="disulfide bond" evidence="10">
    <location>
        <begin position="111"/>
        <end position="120"/>
    </location>
</feature>
<feature type="domain" description="EGF-like" evidence="13">
    <location>
        <begin position="873"/>
        <end position="915"/>
    </location>
</feature>
<dbReference type="GO" id="GO:0005509">
    <property type="term" value="F:calcium ion binding"/>
    <property type="evidence" value="ECO:0007669"/>
    <property type="project" value="InterPro"/>
</dbReference>
<dbReference type="EMBL" id="AFYH01005917">
    <property type="status" value="NOT_ANNOTATED_CDS"/>
    <property type="molecule type" value="Genomic_DNA"/>
</dbReference>
<dbReference type="EMBL" id="AFYH01005920">
    <property type="status" value="NOT_ANNOTATED_CDS"/>
    <property type="molecule type" value="Genomic_DNA"/>
</dbReference>
<feature type="domain" description="EGF-like" evidence="13">
    <location>
        <begin position="1376"/>
        <end position="1413"/>
    </location>
</feature>
<dbReference type="GO" id="GO:0005540">
    <property type="term" value="F:hyaluronic acid binding"/>
    <property type="evidence" value="ECO:0007669"/>
    <property type="project" value="InterPro"/>
</dbReference>
<reference evidence="16" key="3">
    <citation type="submission" date="2025-09" db="UniProtKB">
        <authorList>
            <consortium name="Ensembl"/>
        </authorList>
    </citation>
    <scope>IDENTIFICATION</scope>
</reference>
<dbReference type="EMBL" id="AFYH01005923">
    <property type="status" value="NOT_ANNOTATED_CDS"/>
    <property type="molecule type" value="Genomic_DNA"/>
</dbReference>
<feature type="domain" description="EGF-like" evidence="13">
    <location>
        <begin position="209"/>
        <end position="248"/>
    </location>
</feature>
<feature type="domain" description="FAS1" evidence="14">
    <location>
        <begin position="474"/>
        <end position="610"/>
    </location>
</feature>
<dbReference type="EMBL" id="AFYH01005922">
    <property type="status" value="NOT_ANNOTATED_CDS"/>
    <property type="molecule type" value="Genomic_DNA"/>
</dbReference>
<dbReference type="EMBL" id="AFYH01005918">
    <property type="status" value="NOT_ANNOTATED_CDS"/>
    <property type="molecule type" value="Genomic_DNA"/>
</dbReference>
<evidence type="ECO:0000256" key="11">
    <source>
        <dbReference type="PROSITE-ProRule" id="PRU00323"/>
    </source>
</evidence>
<dbReference type="SMART" id="SM00554">
    <property type="entry name" value="FAS1"/>
    <property type="match status" value="7"/>
</dbReference>
<keyword evidence="17" id="KW-1185">Reference proteome</keyword>
<evidence type="ECO:0000256" key="10">
    <source>
        <dbReference type="PROSITE-ProRule" id="PRU00076"/>
    </source>
</evidence>
<dbReference type="PROSITE" id="PS50963">
    <property type="entry name" value="LINK_2"/>
    <property type="match status" value="1"/>
</dbReference>
<dbReference type="SMART" id="SM00445">
    <property type="entry name" value="LINK"/>
    <property type="match status" value="1"/>
</dbReference>
<feature type="domain" description="FAS1" evidence="14">
    <location>
        <begin position="1725"/>
        <end position="1865"/>
    </location>
</feature>
<feature type="disulfide bond" evidence="10">
    <location>
        <begin position="156"/>
        <end position="165"/>
    </location>
</feature>
<feature type="domain" description="EGF-like" evidence="13">
    <location>
        <begin position="1417"/>
        <end position="1456"/>
    </location>
</feature>
<dbReference type="InterPro" id="IPR024731">
    <property type="entry name" value="NELL2-like_EGF"/>
</dbReference>
<accession>H3BGU3</accession>
<dbReference type="PROSITE" id="PS01186">
    <property type="entry name" value="EGF_2"/>
    <property type="match status" value="9"/>
</dbReference>
<dbReference type="InterPro" id="IPR000742">
    <property type="entry name" value="EGF"/>
</dbReference>
<comment type="caution">
    <text evidence="10">Lacks conserved residue(s) required for the propagation of feature annotation.</text>
</comment>
<keyword evidence="2 10" id="KW-0245">EGF-like domain</keyword>
<dbReference type="STRING" id="7897.ENSLACP00000021114"/>
<dbReference type="SUPFAM" id="SSF56436">
    <property type="entry name" value="C-type lectin-like"/>
    <property type="match status" value="1"/>
</dbReference>
<dbReference type="PROSITE" id="PS00022">
    <property type="entry name" value="EGF_1"/>
    <property type="match status" value="7"/>
</dbReference>
<feature type="domain" description="EGF-like" evidence="13">
    <location>
        <begin position="129"/>
        <end position="166"/>
    </location>
</feature>
<dbReference type="Gene3D" id="2.30.180.10">
    <property type="entry name" value="FAS1 domain"/>
    <property type="match status" value="6"/>
</dbReference>
<dbReference type="InterPro" id="IPR000782">
    <property type="entry name" value="FAS1_domain"/>
</dbReference>
<dbReference type="SUPFAM" id="SSF57196">
    <property type="entry name" value="EGF/Laminin"/>
    <property type="match status" value="2"/>
</dbReference>
<dbReference type="PROSITE" id="PS50213">
    <property type="entry name" value="FAS1"/>
    <property type="match status" value="7"/>
</dbReference>
<dbReference type="EMBL" id="AFYH01005914">
    <property type="status" value="NOT_ANNOTATED_CDS"/>
    <property type="molecule type" value="Genomic_DNA"/>
</dbReference>
<evidence type="ECO:0000256" key="7">
    <source>
        <dbReference type="ARBA" id="ARBA00023170"/>
    </source>
</evidence>
<reference evidence="17" key="1">
    <citation type="submission" date="2011-08" db="EMBL/GenBank/DDBJ databases">
        <title>The draft genome of Latimeria chalumnae.</title>
        <authorList>
            <person name="Di Palma F."/>
            <person name="Alfoldi J."/>
            <person name="Johnson J."/>
            <person name="Berlin A."/>
            <person name="Gnerre S."/>
            <person name="Jaffe D."/>
            <person name="MacCallum I."/>
            <person name="Young S."/>
            <person name="Walker B.J."/>
            <person name="Lander E."/>
            <person name="Lindblad-Toh K."/>
        </authorList>
    </citation>
    <scope>NUCLEOTIDE SEQUENCE [LARGE SCALE GENOMIC DNA]</scope>
    <source>
        <strain evidence="17">Wild caught</strain>
    </source>
</reference>
<evidence type="ECO:0000256" key="3">
    <source>
        <dbReference type="ARBA" id="ARBA00022692"/>
    </source>
</evidence>
<dbReference type="InterPro" id="IPR016186">
    <property type="entry name" value="C-type_lectin-like/link_sf"/>
</dbReference>
<proteinExistence type="predicted"/>
<feature type="disulfide bond" evidence="10">
    <location>
        <begin position="1384"/>
        <end position="1401"/>
    </location>
</feature>
<keyword evidence="9" id="KW-0424">Laminin EGF-like domain</keyword>
<keyword evidence="8" id="KW-0325">Glycoprotein</keyword>
<evidence type="ECO:0000259" key="14">
    <source>
        <dbReference type="PROSITE" id="PS50213"/>
    </source>
</evidence>
<feature type="disulfide bond" evidence="10">
    <location>
        <begin position="137"/>
        <end position="154"/>
    </location>
</feature>
<keyword evidence="5 12" id="KW-0472">Membrane</keyword>
<feature type="domain" description="FAS1" evidence="14">
    <location>
        <begin position="1097"/>
        <end position="1248"/>
    </location>
</feature>
<dbReference type="OMA" id="GCHMHAE"/>
<feature type="domain" description="EGF-like" evidence="13">
    <location>
        <begin position="1542"/>
        <end position="1583"/>
    </location>
</feature>
<evidence type="ECO:0000313" key="17">
    <source>
        <dbReference type="Proteomes" id="UP000008672"/>
    </source>
</evidence>
<dbReference type="FunFam" id="2.30.180.10:FF:000005">
    <property type="entry name" value="Stabilin 2"/>
    <property type="match status" value="2"/>
</dbReference>
<dbReference type="Pfam" id="PF02469">
    <property type="entry name" value="Fasciclin"/>
    <property type="match status" value="5"/>
</dbReference>
<reference evidence="16" key="2">
    <citation type="submission" date="2025-08" db="UniProtKB">
        <authorList>
            <consortium name="Ensembl"/>
        </authorList>
    </citation>
    <scope>IDENTIFICATION</scope>
</reference>
<dbReference type="PANTHER" id="PTHR24038">
    <property type="entry name" value="STABILIN"/>
    <property type="match status" value="1"/>
</dbReference>
<keyword evidence="3 12" id="KW-0812">Transmembrane</keyword>
<evidence type="ECO:0000256" key="2">
    <source>
        <dbReference type="ARBA" id="ARBA00022536"/>
    </source>
</evidence>
<feature type="domain" description="FAS1" evidence="14">
    <location>
        <begin position="1583"/>
        <end position="1710"/>
    </location>
</feature>
<dbReference type="InterPro" id="IPR002049">
    <property type="entry name" value="LE_dom"/>
</dbReference>
<feature type="domain" description="FAS1" evidence="14">
    <location>
        <begin position="336"/>
        <end position="460"/>
    </location>
</feature>
<dbReference type="GeneTree" id="ENSGT00940000157928"/>
<dbReference type="HOGENOM" id="CLU_001035_0_0_1"/>
<dbReference type="EMBL" id="AFYH01005915">
    <property type="status" value="NOT_ANNOTATED_CDS"/>
    <property type="molecule type" value="Genomic_DNA"/>
</dbReference>
<dbReference type="PANTHER" id="PTHR24038:SF8">
    <property type="entry name" value="STABILIN-1"/>
    <property type="match status" value="1"/>
</dbReference>
<dbReference type="GO" id="GO:0007155">
    <property type="term" value="P:cell adhesion"/>
    <property type="evidence" value="ECO:0007669"/>
    <property type="project" value="InterPro"/>
</dbReference>